<evidence type="ECO:0000313" key="2">
    <source>
        <dbReference type="Proteomes" id="UP000176504"/>
    </source>
</evidence>
<reference evidence="1 2" key="1">
    <citation type="journal article" date="2016" name="Nat. Commun.">
        <title>Thousands of microbial genomes shed light on interconnected biogeochemical processes in an aquifer system.</title>
        <authorList>
            <person name="Anantharaman K."/>
            <person name="Brown C.T."/>
            <person name="Hug L.A."/>
            <person name="Sharon I."/>
            <person name="Castelle C.J."/>
            <person name="Probst A.J."/>
            <person name="Thomas B.C."/>
            <person name="Singh A."/>
            <person name="Wilkins M.J."/>
            <person name="Karaoz U."/>
            <person name="Brodie E.L."/>
            <person name="Williams K.H."/>
            <person name="Hubbard S.S."/>
            <person name="Banfield J.F."/>
        </authorList>
    </citation>
    <scope>NUCLEOTIDE SEQUENCE [LARGE SCALE GENOMIC DNA]</scope>
</reference>
<organism evidence="1 2">
    <name type="scientific">candidate division WWE3 bacterium RIFCSPLOWO2_01_FULL_41_18</name>
    <dbReference type="NCBI Taxonomy" id="1802625"/>
    <lineage>
        <taxon>Bacteria</taxon>
        <taxon>Katanobacteria</taxon>
    </lineage>
</organism>
<accession>A0A1F4VF79</accession>
<evidence type="ECO:0000313" key="1">
    <source>
        <dbReference type="EMBL" id="OGC55815.1"/>
    </source>
</evidence>
<sequence>MEAIRDDVFGKEGGKKSVSKNYVNKILLSLKSKRLLFYMDRTGRSGSFEVHFPDFIDPNKKITSIEHLFIKEASQQEVGTVGDKKSEDSTEVEVKNQKLEMLDSAGVAIKQGVNDSKEFRGYNNHTDIEKKIENTLSVSNKVGNESEEKSDAEYVCKNPTRLFRPSLYSELKAKEIAEAVHEQCMDNYLSLIRNEQFWALEKAYGEYKEDVANGKYVGNHAAYLTGIVRRMLKERIGK</sequence>
<comment type="caution">
    <text evidence="1">The sequence shown here is derived from an EMBL/GenBank/DDBJ whole genome shotgun (WGS) entry which is preliminary data.</text>
</comment>
<protein>
    <submittedName>
        <fullName evidence="1">Uncharacterized protein</fullName>
    </submittedName>
</protein>
<proteinExistence type="predicted"/>
<dbReference type="AlphaFoldDB" id="A0A1F4VF79"/>
<gene>
    <name evidence="1" type="ORF">A3A78_02145</name>
</gene>
<name>A0A1F4VF79_UNCKA</name>
<dbReference type="Proteomes" id="UP000176504">
    <property type="component" value="Unassembled WGS sequence"/>
</dbReference>
<dbReference type="EMBL" id="MEVI01000001">
    <property type="protein sequence ID" value="OGC55815.1"/>
    <property type="molecule type" value="Genomic_DNA"/>
</dbReference>